<feature type="chain" id="PRO_5043988336" description="Bifunctional inhibitor/plant lipid transfer protein/seed storage helical domain-containing protein" evidence="1">
    <location>
        <begin position="29"/>
        <end position="105"/>
    </location>
</feature>
<evidence type="ECO:0000313" key="3">
    <source>
        <dbReference type="EMBL" id="GAA0153247.1"/>
    </source>
</evidence>
<reference evidence="3 4" key="1">
    <citation type="submission" date="2024-01" db="EMBL/GenBank/DDBJ databases">
        <title>The complete chloroplast genome sequence of Lithospermum erythrorhizon: insights into the phylogenetic relationship among Boraginaceae species and the maternal lineages of purple gromwells.</title>
        <authorList>
            <person name="Okada T."/>
            <person name="Watanabe K."/>
        </authorList>
    </citation>
    <scope>NUCLEOTIDE SEQUENCE [LARGE SCALE GENOMIC DNA]</scope>
</reference>
<dbReference type="InterPro" id="IPR016140">
    <property type="entry name" value="Bifunc_inhib/LTP/seed_store"/>
</dbReference>
<dbReference type="PANTHER" id="PTHR33122">
    <property type="entry name" value="LIPID BINDING PROTEIN-RELATED"/>
    <property type="match status" value="1"/>
</dbReference>
<dbReference type="PANTHER" id="PTHR33122:SF60">
    <property type="entry name" value="LIPID-TRANSFER PROTEIN DIR1-RELATED"/>
    <property type="match status" value="1"/>
</dbReference>
<evidence type="ECO:0000313" key="4">
    <source>
        <dbReference type="Proteomes" id="UP001454036"/>
    </source>
</evidence>
<name>A0AAV3PND8_LITER</name>
<dbReference type="GO" id="GO:0009627">
    <property type="term" value="P:systemic acquired resistance"/>
    <property type="evidence" value="ECO:0007669"/>
    <property type="project" value="InterPro"/>
</dbReference>
<protein>
    <recommendedName>
        <fullName evidence="2">Bifunctional inhibitor/plant lipid transfer protein/seed storage helical domain-containing protein</fullName>
    </recommendedName>
</protein>
<evidence type="ECO:0000259" key="2">
    <source>
        <dbReference type="SMART" id="SM00499"/>
    </source>
</evidence>
<feature type="domain" description="Bifunctional inhibitor/plant lipid transfer protein/seed storage helical" evidence="2">
    <location>
        <begin position="34"/>
        <end position="105"/>
    </location>
</feature>
<comment type="caution">
    <text evidence="3">The sequence shown here is derived from an EMBL/GenBank/DDBJ whole genome shotgun (WGS) entry which is preliminary data.</text>
</comment>
<gene>
    <name evidence="3" type="ORF">LIER_37644</name>
</gene>
<keyword evidence="1" id="KW-0732">Signal</keyword>
<proteinExistence type="predicted"/>
<dbReference type="SUPFAM" id="SSF47699">
    <property type="entry name" value="Bifunctional inhibitor/lipid-transfer protein/seed storage 2S albumin"/>
    <property type="match status" value="1"/>
</dbReference>
<organism evidence="3 4">
    <name type="scientific">Lithospermum erythrorhizon</name>
    <name type="common">Purple gromwell</name>
    <name type="synonym">Lithospermum officinale var. erythrorhizon</name>
    <dbReference type="NCBI Taxonomy" id="34254"/>
    <lineage>
        <taxon>Eukaryota</taxon>
        <taxon>Viridiplantae</taxon>
        <taxon>Streptophyta</taxon>
        <taxon>Embryophyta</taxon>
        <taxon>Tracheophyta</taxon>
        <taxon>Spermatophyta</taxon>
        <taxon>Magnoliopsida</taxon>
        <taxon>eudicotyledons</taxon>
        <taxon>Gunneridae</taxon>
        <taxon>Pentapetalae</taxon>
        <taxon>asterids</taxon>
        <taxon>lamiids</taxon>
        <taxon>Boraginales</taxon>
        <taxon>Boraginaceae</taxon>
        <taxon>Boraginoideae</taxon>
        <taxon>Lithospermeae</taxon>
        <taxon>Lithospermum</taxon>
    </lineage>
</organism>
<dbReference type="EMBL" id="BAABME010018275">
    <property type="protein sequence ID" value="GAA0153247.1"/>
    <property type="molecule type" value="Genomic_DNA"/>
</dbReference>
<dbReference type="Gene3D" id="1.10.110.10">
    <property type="entry name" value="Plant lipid-transfer and hydrophobic proteins"/>
    <property type="match status" value="1"/>
</dbReference>
<dbReference type="Proteomes" id="UP001454036">
    <property type="component" value="Unassembled WGS sequence"/>
</dbReference>
<dbReference type="InterPro" id="IPR036312">
    <property type="entry name" value="Bifun_inhib/LTP/seed_sf"/>
</dbReference>
<accession>A0AAV3PND8</accession>
<dbReference type="GO" id="GO:0005504">
    <property type="term" value="F:fatty acid binding"/>
    <property type="evidence" value="ECO:0007669"/>
    <property type="project" value="InterPro"/>
</dbReference>
<sequence length="105" mass="10948">MEAPVMKLSILAMVVLVIAAMEFEPTNGFGEPICGMSVSELLACEPAVVKPPSKPSPSCCRAIQKANLPCLCKFKGADNPLGIPIDPALAMQLPTTCGVVPSFTC</sequence>
<dbReference type="Pfam" id="PF14368">
    <property type="entry name" value="LTP_2"/>
    <property type="match status" value="1"/>
</dbReference>
<feature type="signal peptide" evidence="1">
    <location>
        <begin position="1"/>
        <end position="28"/>
    </location>
</feature>
<dbReference type="InterPro" id="IPR039265">
    <property type="entry name" value="DIR1-like"/>
</dbReference>
<evidence type="ECO:0000256" key="1">
    <source>
        <dbReference type="SAM" id="SignalP"/>
    </source>
</evidence>
<keyword evidence="4" id="KW-1185">Reference proteome</keyword>
<dbReference type="InterPro" id="IPR044741">
    <property type="entry name" value="NsLTP-like"/>
</dbReference>
<dbReference type="CDD" id="cd04660">
    <property type="entry name" value="nsLTP_like"/>
    <property type="match status" value="1"/>
</dbReference>
<dbReference type="AlphaFoldDB" id="A0AAV3PND8"/>
<dbReference type="SMART" id="SM00499">
    <property type="entry name" value="AAI"/>
    <property type="match status" value="1"/>
</dbReference>